<dbReference type="EMBL" id="JADGJH010000816">
    <property type="protein sequence ID" value="KAJ3122351.1"/>
    <property type="molecule type" value="Genomic_DNA"/>
</dbReference>
<reference evidence="2" key="1">
    <citation type="submission" date="2020-05" db="EMBL/GenBank/DDBJ databases">
        <title>Phylogenomic resolution of chytrid fungi.</title>
        <authorList>
            <person name="Stajich J.E."/>
            <person name="Amses K."/>
            <person name="Simmons R."/>
            <person name="Seto K."/>
            <person name="Myers J."/>
            <person name="Bonds A."/>
            <person name="Quandt C.A."/>
            <person name="Barry K."/>
            <person name="Liu P."/>
            <person name="Grigoriev I."/>
            <person name="Longcore J.E."/>
            <person name="James T.Y."/>
        </authorList>
    </citation>
    <scope>NUCLEOTIDE SEQUENCE</scope>
    <source>
        <strain evidence="2">JEL0513</strain>
    </source>
</reference>
<dbReference type="GO" id="GO:0016702">
    <property type="term" value="F:oxidoreductase activity, acting on single donors with incorporation of molecular oxygen, incorporation of two atoms of oxygen"/>
    <property type="evidence" value="ECO:0007669"/>
    <property type="project" value="UniProtKB-ARBA"/>
</dbReference>
<dbReference type="AlphaFoldDB" id="A0AAD5XDL9"/>
<dbReference type="Pfam" id="PF02900">
    <property type="entry name" value="LigB"/>
    <property type="match status" value="1"/>
</dbReference>
<name>A0AAD5XDL9_9FUNG</name>
<dbReference type="InterPro" id="IPR004183">
    <property type="entry name" value="Xdiol_dOase_suB"/>
</dbReference>
<dbReference type="Gene3D" id="3.40.830.10">
    <property type="entry name" value="LigB-like"/>
    <property type="match status" value="1"/>
</dbReference>
<evidence type="ECO:0000313" key="2">
    <source>
        <dbReference type="EMBL" id="KAJ3122351.1"/>
    </source>
</evidence>
<dbReference type="GO" id="GO:0008198">
    <property type="term" value="F:ferrous iron binding"/>
    <property type="evidence" value="ECO:0007669"/>
    <property type="project" value="InterPro"/>
</dbReference>
<comment type="caution">
    <text evidence="2">The sequence shown here is derived from an EMBL/GenBank/DDBJ whole genome shotgun (WGS) entry which is preliminary data.</text>
</comment>
<evidence type="ECO:0000313" key="3">
    <source>
        <dbReference type="Proteomes" id="UP001211907"/>
    </source>
</evidence>
<organism evidence="2 3">
    <name type="scientific">Physocladia obscura</name>
    <dbReference type="NCBI Taxonomy" id="109957"/>
    <lineage>
        <taxon>Eukaryota</taxon>
        <taxon>Fungi</taxon>
        <taxon>Fungi incertae sedis</taxon>
        <taxon>Chytridiomycota</taxon>
        <taxon>Chytridiomycota incertae sedis</taxon>
        <taxon>Chytridiomycetes</taxon>
        <taxon>Chytridiales</taxon>
        <taxon>Chytriomycetaceae</taxon>
        <taxon>Physocladia</taxon>
    </lineage>
</organism>
<dbReference type="SUPFAM" id="SSF53213">
    <property type="entry name" value="LigB-like"/>
    <property type="match status" value="1"/>
</dbReference>
<gene>
    <name evidence="2" type="ORF">HK100_012031</name>
</gene>
<evidence type="ECO:0000259" key="1">
    <source>
        <dbReference type="Pfam" id="PF02900"/>
    </source>
</evidence>
<keyword evidence="3" id="KW-1185">Reference proteome</keyword>
<feature type="domain" description="Extradiol ring-cleavage dioxygenase class III enzyme subunit B" evidence="1">
    <location>
        <begin position="25"/>
        <end position="209"/>
    </location>
</feature>
<protein>
    <recommendedName>
        <fullName evidence="1">Extradiol ring-cleavage dioxygenase class III enzyme subunit B domain-containing protein</fullName>
    </recommendedName>
</protein>
<sequence>MTLDPEMEGLPDGAARLNAACVVAAQQVASTRPTTVCLVTPHGLTLSNTAAVYLGSDARGSAEWNGTWAKHTAHVTLHPAARDLAAHLQSSRCQADSLYAFSRDGQLPLRWAEVVPIAFLLSLNPETAYTYLIVSFPRNQSDETNLAFGAALFSFLHNILPESDRVAVVISGDLSHAHSTNEKNPIYLPDPRASLPVNDFIAQLFDSKIAEWISSGDRNVLLKEASPIIDNALSCGFGAFVWLQGGFDALSSILSFSGTVLENRHPTYFGMIVAIYNVLPIET</sequence>
<dbReference type="Proteomes" id="UP001211907">
    <property type="component" value="Unassembled WGS sequence"/>
</dbReference>
<proteinExistence type="predicted"/>
<accession>A0AAD5XDL9</accession>